<proteinExistence type="predicted"/>
<evidence type="ECO:0000256" key="2">
    <source>
        <dbReference type="ARBA" id="ARBA00022771"/>
    </source>
</evidence>
<dbReference type="OrthoDB" id="3058842at2759"/>
<dbReference type="HOGENOM" id="CLU_452099_0_0_1"/>
<feature type="domain" description="MYND-type" evidence="5">
    <location>
        <begin position="412"/>
        <end position="458"/>
    </location>
</feature>
<keyword evidence="2 4" id="KW-0863">Zinc-finger</keyword>
<evidence type="ECO:0000256" key="1">
    <source>
        <dbReference type="ARBA" id="ARBA00022723"/>
    </source>
</evidence>
<dbReference type="Pfam" id="PF01753">
    <property type="entry name" value="zf-MYND"/>
    <property type="match status" value="1"/>
</dbReference>
<evidence type="ECO:0000259" key="5">
    <source>
        <dbReference type="PROSITE" id="PS50865"/>
    </source>
</evidence>
<dbReference type="GO" id="GO:0008270">
    <property type="term" value="F:zinc ion binding"/>
    <property type="evidence" value="ECO:0007669"/>
    <property type="project" value="UniProtKB-KW"/>
</dbReference>
<dbReference type="PROSITE" id="PS01360">
    <property type="entry name" value="ZF_MYND_1"/>
    <property type="match status" value="1"/>
</dbReference>
<keyword evidence="1" id="KW-0479">Metal-binding</keyword>
<dbReference type="Proteomes" id="UP000007431">
    <property type="component" value="Unassembled WGS sequence"/>
</dbReference>
<protein>
    <recommendedName>
        <fullName evidence="5">MYND-type domain-containing protein</fullName>
    </recommendedName>
</protein>
<dbReference type="GeneID" id="9586957"/>
<evidence type="ECO:0000313" key="7">
    <source>
        <dbReference type="Proteomes" id="UP000007431"/>
    </source>
</evidence>
<dbReference type="EMBL" id="GL377303">
    <property type="protein sequence ID" value="EFJ00631.1"/>
    <property type="molecule type" value="Genomic_DNA"/>
</dbReference>
<keyword evidence="3" id="KW-0862">Zinc</keyword>
<dbReference type="InParanoid" id="D8PUS4"/>
<dbReference type="AlphaFoldDB" id="D8PUS4"/>
<dbReference type="RefSeq" id="XP_003035533.1">
    <property type="nucleotide sequence ID" value="XM_003035487.1"/>
</dbReference>
<dbReference type="SUPFAM" id="SSF144232">
    <property type="entry name" value="HIT/MYND zinc finger-like"/>
    <property type="match status" value="1"/>
</dbReference>
<accession>D8PUS4</accession>
<evidence type="ECO:0000313" key="6">
    <source>
        <dbReference type="EMBL" id="EFJ00631.1"/>
    </source>
</evidence>
<dbReference type="eggNOG" id="ENOG502SGW6">
    <property type="taxonomic scope" value="Eukaryota"/>
</dbReference>
<dbReference type="KEGG" id="scm:SCHCO_02559062"/>
<dbReference type="InterPro" id="IPR002893">
    <property type="entry name" value="Znf_MYND"/>
</dbReference>
<name>D8PUS4_SCHCM</name>
<organism evidence="7">
    <name type="scientific">Schizophyllum commune (strain H4-8 / FGSC 9210)</name>
    <name type="common">Split gill fungus</name>
    <dbReference type="NCBI Taxonomy" id="578458"/>
    <lineage>
        <taxon>Eukaryota</taxon>
        <taxon>Fungi</taxon>
        <taxon>Dikarya</taxon>
        <taxon>Basidiomycota</taxon>
        <taxon>Agaricomycotina</taxon>
        <taxon>Agaricomycetes</taxon>
        <taxon>Agaricomycetidae</taxon>
        <taxon>Agaricales</taxon>
        <taxon>Schizophyllaceae</taxon>
        <taxon>Schizophyllum</taxon>
    </lineage>
</organism>
<feature type="non-terminal residue" evidence="6">
    <location>
        <position position="600"/>
    </location>
</feature>
<dbReference type="PROSITE" id="PS50865">
    <property type="entry name" value="ZF_MYND_2"/>
    <property type="match status" value="1"/>
</dbReference>
<evidence type="ECO:0000256" key="3">
    <source>
        <dbReference type="ARBA" id="ARBA00022833"/>
    </source>
</evidence>
<sequence>MAALHDEILALRRLLVAVNGDDDPGISHAVELTQINNIVHRRRLLQEVLDEEPPQETPLAVYFARPDAVMHMKTLCTAYFCIQSLCEIARDLRRPKLCPFDNSFFLSAFAWIDFLLPFGDVSDLPVPTPDTRLVRMQLTTRALAFMSTFAHRSPRERVIALILDSRQRITSAIVNCWSRWRNVYDLASSEGSEAPIGFCVTLLPLYLEIVMNDETARAIIISDIRRVCGRKPRAFFSRCTRYIHELAVTFLYREASVCMPTFLFGVGTLLSVPNFGPVGSSSDRLTEAVWKTMSFNLDQGRPDLWRPSWGVVGPLCLRSPHVLSHLVSYGLFCSLVRLRIADPRIHSLAAVLGGIPQALDSVRAVNGFYATIENFKAANPAIQFTSREQGIIGRFEQQWQLLREASKTWDLCYTCCSAKCPNAGTPDPKLLSCSCGEALYCSKSCQRSHWDHEHRISCPSENVDKHGVLSAKAVHRFTVEAKACFKGLYASIPPAARSATGRPLHARLNVGDLSLELVGTSSEIYPDIEKLAVVIDYVFMQEERECVRRMYFVPEAWAGRVRPRYRPLTQAFINIPVPNAPTTLSNLALRERLFGRAVRS</sequence>
<dbReference type="VEuPathDB" id="FungiDB:SCHCODRAFT_02559062"/>
<gene>
    <name evidence="6" type="ORF">SCHCODRAFT_106337</name>
</gene>
<evidence type="ECO:0000256" key="4">
    <source>
        <dbReference type="PROSITE-ProRule" id="PRU00134"/>
    </source>
</evidence>
<reference evidence="6 7" key="1">
    <citation type="journal article" date="2010" name="Nat. Biotechnol.">
        <title>Genome sequence of the model mushroom Schizophyllum commune.</title>
        <authorList>
            <person name="Ohm R.A."/>
            <person name="de Jong J.F."/>
            <person name="Lugones L.G."/>
            <person name="Aerts A."/>
            <person name="Kothe E."/>
            <person name="Stajich J.E."/>
            <person name="de Vries R.P."/>
            <person name="Record E."/>
            <person name="Levasseur A."/>
            <person name="Baker S.E."/>
            <person name="Bartholomew K.A."/>
            <person name="Coutinho P.M."/>
            <person name="Erdmann S."/>
            <person name="Fowler T.J."/>
            <person name="Gathman A.C."/>
            <person name="Lombard V."/>
            <person name="Henrissat B."/>
            <person name="Knabe N."/>
            <person name="Kuees U."/>
            <person name="Lilly W.W."/>
            <person name="Lindquist E."/>
            <person name="Lucas S."/>
            <person name="Magnuson J.K."/>
            <person name="Piumi F."/>
            <person name="Raudaskoski M."/>
            <person name="Salamov A."/>
            <person name="Schmutz J."/>
            <person name="Schwarze F.W.M.R."/>
            <person name="vanKuyk P.A."/>
            <person name="Horton J.S."/>
            <person name="Grigoriev I.V."/>
            <person name="Woesten H.A.B."/>
        </authorList>
    </citation>
    <scope>NUCLEOTIDE SEQUENCE [LARGE SCALE GENOMIC DNA]</scope>
    <source>
        <strain evidence="7">H4-8 / FGSC 9210</strain>
    </source>
</reference>
<keyword evidence="7" id="KW-1185">Reference proteome</keyword>